<dbReference type="PANTHER" id="PTHR18934">
    <property type="entry name" value="ATP-DEPENDENT RNA HELICASE"/>
    <property type="match status" value="1"/>
</dbReference>
<name>A0A9P8RSI6_9PEZI</name>
<dbReference type="EMBL" id="JAGHQM010000200">
    <property type="protein sequence ID" value="KAH0563453.1"/>
    <property type="molecule type" value="Genomic_DNA"/>
</dbReference>
<dbReference type="PANTHER" id="PTHR18934:SF145">
    <property type="entry name" value="ATP-DEPENDENT RNA HELICASE DHX57-RELATED"/>
    <property type="match status" value="1"/>
</dbReference>
<evidence type="ECO:0000313" key="2">
    <source>
        <dbReference type="EMBL" id="KAH0563453.1"/>
    </source>
</evidence>
<proteinExistence type="predicted"/>
<dbReference type="GO" id="GO:0003723">
    <property type="term" value="F:RNA binding"/>
    <property type="evidence" value="ECO:0007669"/>
    <property type="project" value="TreeGrafter"/>
</dbReference>
<comment type="caution">
    <text evidence="2">The sequence shown here is derived from an EMBL/GenBank/DDBJ whole genome shotgun (WGS) entry which is preliminary data.</text>
</comment>
<dbReference type="InterPro" id="IPR007502">
    <property type="entry name" value="Helicase-assoc_dom"/>
</dbReference>
<accession>A0A9P8RSI6</accession>
<evidence type="ECO:0000259" key="1">
    <source>
        <dbReference type="SMART" id="SM00847"/>
    </source>
</evidence>
<sequence>MAEELTPLGRQLAKLPLDVHLGKLILLGGIFQCLDLTLTLAAILSSKSPFSAPMTARHQANLARMAFRQGESDLLTAWKAYSAWRRVCSTQGESEFQFCRKNYLSPQALSNIEDLKQQLLVTVIDSGFLELTEGERGALNKARSSPSRKRTFFAPPDWINVNSENDIIADSVIAWSFYPKLLIRDGKAWRNVSNNQPVNISPMSINKMGARTRFLSYYHIMQQNK</sequence>
<dbReference type="Pfam" id="PF21010">
    <property type="entry name" value="HA2_C"/>
    <property type="match status" value="1"/>
</dbReference>
<keyword evidence="3" id="KW-1185">Reference proteome</keyword>
<dbReference type="Proteomes" id="UP000750711">
    <property type="component" value="Unassembled WGS sequence"/>
</dbReference>
<dbReference type="SMART" id="SM00847">
    <property type="entry name" value="HA2"/>
    <property type="match status" value="1"/>
</dbReference>
<dbReference type="GO" id="GO:0004386">
    <property type="term" value="F:helicase activity"/>
    <property type="evidence" value="ECO:0007669"/>
    <property type="project" value="TreeGrafter"/>
</dbReference>
<dbReference type="Gene3D" id="1.20.120.1080">
    <property type="match status" value="1"/>
</dbReference>
<gene>
    <name evidence="2" type="ORF">GP486_001971</name>
</gene>
<feature type="domain" description="Helicase-associated" evidence="1">
    <location>
        <begin position="2"/>
        <end position="78"/>
    </location>
</feature>
<protein>
    <recommendedName>
        <fullName evidence="1">Helicase-associated domain-containing protein</fullName>
    </recommendedName>
</protein>
<organism evidence="2 3">
    <name type="scientific">Trichoglossum hirsutum</name>
    <dbReference type="NCBI Taxonomy" id="265104"/>
    <lineage>
        <taxon>Eukaryota</taxon>
        <taxon>Fungi</taxon>
        <taxon>Dikarya</taxon>
        <taxon>Ascomycota</taxon>
        <taxon>Pezizomycotina</taxon>
        <taxon>Geoglossomycetes</taxon>
        <taxon>Geoglossales</taxon>
        <taxon>Geoglossaceae</taxon>
        <taxon>Trichoglossum</taxon>
    </lineage>
</organism>
<reference evidence="2" key="1">
    <citation type="submission" date="2021-03" db="EMBL/GenBank/DDBJ databases">
        <title>Comparative genomics and phylogenomic investigation of the class Geoglossomycetes provide insights into ecological specialization and systematics.</title>
        <authorList>
            <person name="Melie T."/>
            <person name="Pirro S."/>
            <person name="Miller A.N."/>
            <person name="Quandt A."/>
        </authorList>
    </citation>
    <scope>NUCLEOTIDE SEQUENCE</scope>
    <source>
        <strain evidence="2">CAQ_001_2017</strain>
    </source>
</reference>
<dbReference type="AlphaFoldDB" id="A0A9P8RSI6"/>
<evidence type="ECO:0000313" key="3">
    <source>
        <dbReference type="Proteomes" id="UP000750711"/>
    </source>
</evidence>